<dbReference type="HOGENOM" id="CLU_148897_0_0_1"/>
<accession>T1FE99</accession>
<reference evidence="1 3" key="2">
    <citation type="journal article" date="2013" name="Nature">
        <title>Insights into bilaterian evolution from three spiralian genomes.</title>
        <authorList>
            <person name="Simakov O."/>
            <person name="Marletaz F."/>
            <person name="Cho S.J."/>
            <person name="Edsinger-Gonzales E."/>
            <person name="Havlak P."/>
            <person name="Hellsten U."/>
            <person name="Kuo D.H."/>
            <person name="Larsson T."/>
            <person name="Lv J."/>
            <person name="Arendt D."/>
            <person name="Savage R."/>
            <person name="Osoegawa K."/>
            <person name="de Jong P."/>
            <person name="Grimwood J."/>
            <person name="Chapman J.A."/>
            <person name="Shapiro H."/>
            <person name="Aerts A."/>
            <person name="Otillar R.P."/>
            <person name="Terry A.Y."/>
            <person name="Boore J.L."/>
            <person name="Grigoriev I.V."/>
            <person name="Lindberg D.R."/>
            <person name="Seaver E.C."/>
            <person name="Weisblat D.A."/>
            <person name="Putnam N.H."/>
            <person name="Rokhsar D.S."/>
        </authorList>
    </citation>
    <scope>NUCLEOTIDE SEQUENCE</scope>
</reference>
<dbReference type="InterPro" id="IPR036691">
    <property type="entry name" value="Endo/exonu/phosph_ase_sf"/>
</dbReference>
<dbReference type="GO" id="GO:0005634">
    <property type="term" value="C:nucleus"/>
    <property type="evidence" value="ECO:0000318"/>
    <property type="project" value="GO_Central"/>
</dbReference>
<dbReference type="OMA" id="HCEIAQS"/>
<dbReference type="InParanoid" id="T1FE99"/>
<evidence type="ECO:0000313" key="1">
    <source>
        <dbReference type="EMBL" id="ESN95685.1"/>
    </source>
</evidence>
<gene>
    <name evidence="2" type="primary">20207148</name>
    <name evidence="1" type="ORF">HELRODRAFT_179156</name>
</gene>
<dbReference type="GO" id="GO:0006284">
    <property type="term" value="P:base-excision repair"/>
    <property type="evidence" value="ECO:0000318"/>
    <property type="project" value="GO_Central"/>
</dbReference>
<sequence length="146" mass="16473">MKILQLNLNHCEATHDLLMQNVHELKIGLAIISEPYKHIDTQQLEMDSSAKAVIRSCGKLQKVIKNTKAVFVAAKVENVYFYSCYTSSSFSFEEFLDFLERLTQDANQYSPVVIAGDFNAMASSHDIAGDFKPWLLTSIYCLKAVD</sequence>
<evidence type="ECO:0000313" key="2">
    <source>
        <dbReference type="EnsemblMetazoa" id="HelroP179156"/>
    </source>
</evidence>
<dbReference type="AlphaFoldDB" id="T1FE99"/>
<dbReference type="KEGG" id="hro:HELRODRAFT_179156"/>
<dbReference type="SUPFAM" id="SSF56219">
    <property type="entry name" value="DNase I-like"/>
    <property type="match status" value="1"/>
</dbReference>
<dbReference type="Gene3D" id="3.60.10.10">
    <property type="entry name" value="Endonuclease/exonuclease/phosphatase"/>
    <property type="match status" value="1"/>
</dbReference>
<dbReference type="EMBL" id="KB097510">
    <property type="protein sequence ID" value="ESN95685.1"/>
    <property type="molecule type" value="Genomic_DNA"/>
</dbReference>
<dbReference type="GO" id="GO:0008081">
    <property type="term" value="F:phosphoric diester hydrolase activity"/>
    <property type="evidence" value="ECO:0000318"/>
    <property type="project" value="GO_Central"/>
</dbReference>
<dbReference type="EnsemblMetazoa" id="HelroT179156">
    <property type="protein sequence ID" value="HelroP179156"/>
    <property type="gene ID" value="HelroG179156"/>
</dbReference>
<name>T1FE99_HELRO</name>
<organism evidence="2 3">
    <name type="scientific">Helobdella robusta</name>
    <name type="common">Californian leech</name>
    <dbReference type="NCBI Taxonomy" id="6412"/>
    <lineage>
        <taxon>Eukaryota</taxon>
        <taxon>Metazoa</taxon>
        <taxon>Spiralia</taxon>
        <taxon>Lophotrochozoa</taxon>
        <taxon>Annelida</taxon>
        <taxon>Clitellata</taxon>
        <taxon>Hirudinea</taxon>
        <taxon>Rhynchobdellida</taxon>
        <taxon>Glossiphoniidae</taxon>
        <taxon>Helobdella</taxon>
    </lineage>
</organism>
<reference evidence="2" key="3">
    <citation type="submission" date="2015-06" db="UniProtKB">
        <authorList>
            <consortium name="EnsemblMetazoa"/>
        </authorList>
    </citation>
    <scope>IDENTIFICATION</scope>
</reference>
<dbReference type="CTD" id="20207148"/>
<dbReference type="GO" id="GO:0003906">
    <property type="term" value="F:DNA-(apurinic or apyrimidinic site) endonuclease activity"/>
    <property type="evidence" value="ECO:0000318"/>
    <property type="project" value="GO_Central"/>
</dbReference>
<evidence type="ECO:0008006" key="4">
    <source>
        <dbReference type="Google" id="ProtNLM"/>
    </source>
</evidence>
<dbReference type="RefSeq" id="XP_009026247.1">
    <property type="nucleotide sequence ID" value="XM_009027999.1"/>
</dbReference>
<dbReference type="PANTHER" id="PTHR33273:SF4">
    <property type="entry name" value="ENDONUCLEASE_EXONUCLEASE_PHOSPHATASE DOMAIN-CONTAINING PROTEIN"/>
    <property type="match status" value="1"/>
</dbReference>
<dbReference type="EMBL" id="AMQM01006752">
    <property type="status" value="NOT_ANNOTATED_CDS"/>
    <property type="molecule type" value="Genomic_DNA"/>
</dbReference>
<dbReference type="OrthoDB" id="8049706at2759"/>
<evidence type="ECO:0000313" key="3">
    <source>
        <dbReference type="Proteomes" id="UP000015101"/>
    </source>
</evidence>
<reference evidence="3" key="1">
    <citation type="submission" date="2012-12" db="EMBL/GenBank/DDBJ databases">
        <authorList>
            <person name="Hellsten U."/>
            <person name="Grimwood J."/>
            <person name="Chapman J.A."/>
            <person name="Shapiro H."/>
            <person name="Aerts A."/>
            <person name="Otillar R.P."/>
            <person name="Terry A.Y."/>
            <person name="Boore J.L."/>
            <person name="Simakov O."/>
            <person name="Marletaz F."/>
            <person name="Cho S.-J."/>
            <person name="Edsinger-Gonzales E."/>
            <person name="Havlak P."/>
            <person name="Kuo D.-H."/>
            <person name="Larsson T."/>
            <person name="Lv J."/>
            <person name="Arendt D."/>
            <person name="Savage R."/>
            <person name="Osoegawa K."/>
            <person name="de Jong P."/>
            <person name="Lindberg D.R."/>
            <person name="Seaver E.C."/>
            <person name="Weisblat D.A."/>
            <person name="Putnam N.H."/>
            <person name="Grigoriev I.V."/>
            <person name="Rokhsar D.S."/>
        </authorList>
    </citation>
    <scope>NUCLEOTIDE SEQUENCE</scope>
</reference>
<dbReference type="Proteomes" id="UP000015101">
    <property type="component" value="Unassembled WGS sequence"/>
</dbReference>
<protein>
    <recommendedName>
        <fullName evidence="4">Endonuclease/exonuclease/phosphatase domain-containing protein</fullName>
    </recommendedName>
</protein>
<dbReference type="GeneID" id="20207148"/>
<dbReference type="PANTHER" id="PTHR33273">
    <property type="entry name" value="DOMAIN-CONTAINING PROTEIN, PUTATIVE-RELATED"/>
    <property type="match status" value="1"/>
</dbReference>
<keyword evidence="3" id="KW-1185">Reference proteome</keyword>
<proteinExistence type="predicted"/>
<dbReference type="GO" id="GO:0008311">
    <property type="term" value="F:double-stranded DNA 3'-5' DNA exonuclease activity"/>
    <property type="evidence" value="ECO:0000318"/>
    <property type="project" value="GO_Central"/>
</dbReference>